<name>A0A0G0FPJ9_9BACT</name>
<dbReference type="InterPro" id="IPR043725">
    <property type="entry name" value="DUF5667"/>
</dbReference>
<proteinExistence type="predicted"/>
<accession>A0A0G0FPJ9</accession>
<evidence type="ECO:0000313" key="3">
    <source>
        <dbReference type="EMBL" id="KKQ15720.1"/>
    </source>
</evidence>
<keyword evidence="1" id="KW-0732">Signal</keyword>
<comment type="caution">
    <text evidence="3">The sequence shown here is derived from an EMBL/GenBank/DDBJ whole genome shotgun (WGS) entry which is preliminary data.</text>
</comment>
<reference evidence="3 4" key="1">
    <citation type="journal article" date="2015" name="Nature">
        <title>rRNA introns, odd ribosomes, and small enigmatic genomes across a large radiation of phyla.</title>
        <authorList>
            <person name="Brown C.T."/>
            <person name="Hug L.A."/>
            <person name="Thomas B.C."/>
            <person name="Sharon I."/>
            <person name="Castelle C.J."/>
            <person name="Singh A."/>
            <person name="Wilkins M.J."/>
            <person name="Williams K.H."/>
            <person name="Banfield J.F."/>
        </authorList>
    </citation>
    <scope>NUCLEOTIDE SEQUENCE [LARGE SCALE GENOMIC DNA]</scope>
</reference>
<dbReference type="AlphaFoldDB" id="A0A0G0FPJ9"/>
<sequence length="165" mass="19091">MKSVLVTLIVLILLLNPGISFAQEELSQATVSALVKKTDHIANIKERIQERINLFFRFSNEAKADYQIELAEKRLAEVFYVVENKKGDFVEETTSRYSTYLGRLTETITKSKLSNKKEETLKMLDNHKSVLNEIVKYFEANSGFWLLVQHDINSIDIYKSQIEKI</sequence>
<dbReference type="Pfam" id="PF18915">
    <property type="entry name" value="DUF5667"/>
    <property type="match status" value="1"/>
</dbReference>
<dbReference type="Proteomes" id="UP000034448">
    <property type="component" value="Unassembled WGS sequence"/>
</dbReference>
<dbReference type="EMBL" id="LBSJ01000011">
    <property type="protein sequence ID" value="KKQ15720.1"/>
    <property type="molecule type" value="Genomic_DNA"/>
</dbReference>
<evidence type="ECO:0000259" key="2">
    <source>
        <dbReference type="Pfam" id="PF18915"/>
    </source>
</evidence>
<gene>
    <name evidence="3" type="ORF">US28_C0011G0016</name>
</gene>
<evidence type="ECO:0000313" key="4">
    <source>
        <dbReference type="Proteomes" id="UP000034448"/>
    </source>
</evidence>
<protein>
    <recommendedName>
        <fullName evidence="2">DUF5667 domain-containing protein</fullName>
    </recommendedName>
</protein>
<feature type="signal peptide" evidence="1">
    <location>
        <begin position="1"/>
        <end position="22"/>
    </location>
</feature>
<feature type="domain" description="DUF5667" evidence="2">
    <location>
        <begin position="47"/>
        <end position="126"/>
    </location>
</feature>
<evidence type="ECO:0000256" key="1">
    <source>
        <dbReference type="SAM" id="SignalP"/>
    </source>
</evidence>
<feature type="chain" id="PRO_5002532212" description="DUF5667 domain-containing protein" evidence="1">
    <location>
        <begin position="23"/>
        <end position="165"/>
    </location>
</feature>
<organism evidence="3 4">
    <name type="scientific">Candidatus Daviesbacteria bacterium GW2011_GWA1_36_8</name>
    <dbReference type="NCBI Taxonomy" id="1618417"/>
    <lineage>
        <taxon>Bacteria</taxon>
        <taxon>Candidatus Daviesiibacteriota</taxon>
    </lineage>
</organism>